<feature type="region of interest" description="Disordered" evidence="1">
    <location>
        <begin position="29"/>
        <end position="85"/>
    </location>
</feature>
<evidence type="ECO:0000256" key="1">
    <source>
        <dbReference type="SAM" id="MobiDB-lite"/>
    </source>
</evidence>
<keyword evidence="3" id="KW-1185">Reference proteome</keyword>
<accession>A0A3Q3WXR6</accession>
<evidence type="ECO:0000313" key="3">
    <source>
        <dbReference type="Proteomes" id="UP000261620"/>
    </source>
</evidence>
<evidence type="ECO:0000313" key="2">
    <source>
        <dbReference type="Ensembl" id="ENSMMOP00000020300.1"/>
    </source>
</evidence>
<protein>
    <submittedName>
        <fullName evidence="2">Uncharacterized protein</fullName>
    </submittedName>
</protein>
<reference evidence="2" key="1">
    <citation type="submission" date="2025-08" db="UniProtKB">
        <authorList>
            <consortium name="Ensembl"/>
        </authorList>
    </citation>
    <scope>IDENTIFICATION</scope>
</reference>
<organism evidence="2 3">
    <name type="scientific">Mola mola</name>
    <name type="common">Ocean sunfish</name>
    <name type="synonym">Tetraodon mola</name>
    <dbReference type="NCBI Taxonomy" id="94237"/>
    <lineage>
        <taxon>Eukaryota</taxon>
        <taxon>Metazoa</taxon>
        <taxon>Chordata</taxon>
        <taxon>Craniata</taxon>
        <taxon>Vertebrata</taxon>
        <taxon>Euteleostomi</taxon>
        <taxon>Actinopterygii</taxon>
        <taxon>Neopterygii</taxon>
        <taxon>Teleostei</taxon>
        <taxon>Neoteleostei</taxon>
        <taxon>Acanthomorphata</taxon>
        <taxon>Eupercaria</taxon>
        <taxon>Tetraodontiformes</taxon>
        <taxon>Molidae</taxon>
        <taxon>Mola</taxon>
    </lineage>
</organism>
<dbReference type="Ensembl" id="ENSMMOT00000020634.1">
    <property type="protein sequence ID" value="ENSMMOP00000020300.1"/>
    <property type="gene ID" value="ENSMMOG00000015422.1"/>
</dbReference>
<feature type="compositionally biased region" description="Basic and acidic residues" evidence="1">
    <location>
        <begin position="118"/>
        <end position="134"/>
    </location>
</feature>
<feature type="region of interest" description="Disordered" evidence="1">
    <location>
        <begin position="110"/>
        <end position="134"/>
    </location>
</feature>
<dbReference type="Proteomes" id="UP000261620">
    <property type="component" value="Unplaced"/>
</dbReference>
<dbReference type="AlphaFoldDB" id="A0A3Q3WXR6"/>
<reference evidence="2" key="2">
    <citation type="submission" date="2025-09" db="UniProtKB">
        <authorList>
            <consortium name="Ensembl"/>
        </authorList>
    </citation>
    <scope>IDENTIFICATION</scope>
</reference>
<proteinExistence type="predicted"/>
<feature type="compositionally biased region" description="Polar residues" evidence="1">
    <location>
        <begin position="29"/>
        <end position="39"/>
    </location>
</feature>
<sequence>MSTTRPNWQPPVITSSLCRLSTSWKQLYGAQQRTNTDTKAQADHPDEGTRNLGMARAALPARGDRMNNGQVSVKADAGQEKDTTVAVQGEEGTGDLANSQAEHPLVSPLHCKQGQSEGQHEVRNGQVKEECVCQ</sequence>
<feature type="compositionally biased region" description="Basic and acidic residues" evidence="1">
    <location>
        <begin position="40"/>
        <end position="49"/>
    </location>
</feature>
<name>A0A3Q3WXR6_MOLML</name>